<dbReference type="Pfam" id="PF01402">
    <property type="entry name" value="RHH_1"/>
    <property type="match status" value="1"/>
</dbReference>
<dbReference type="RefSeq" id="WP_188699122.1">
    <property type="nucleotide sequence ID" value="NZ_BMIR01000044.1"/>
</dbReference>
<evidence type="ECO:0000259" key="1">
    <source>
        <dbReference type="Pfam" id="PF01402"/>
    </source>
</evidence>
<dbReference type="InterPro" id="IPR013321">
    <property type="entry name" value="Arc_rbn_hlx_hlx"/>
</dbReference>
<reference evidence="2" key="1">
    <citation type="journal article" date="2014" name="Int. J. Syst. Evol. Microbiol.">
        <title>Complete genome sequence of Corynebacterium casei LMG S-19264T (=DSM 44701T), isolated from a smear-ripened cheese.</title>
        <authorList>
            <consortium name="US DOE Joint Genome Institute (JGI-PGF)"/>
            <person name="Walter F."/>
            <person name="Albersmeier A."/>
            <person name="Kalinowski J."/>
            <person name="Ruckert C."/>
        </authorList>
    </citation>
    <scope>NUCLEOTIDE SEQUENCE</scope>
    <source>
        <strain evidence="2">CGMCC 1.15371</strain>
    </source>
</reference>
<dbReference type="InterPro" id="IPR002145">
    <property type="entry name" value="CopG"/>
</dbReference>
<gene>
    <name evidence="2" type="ORF">GCM10011391_40170</name>
</gene>
<keyword evidence="3" id="KW-1185">Reference proteome</keyword>
<reference evidence="2" key="2">
    <citation type="submission" date="2020-09" db="EMBL/GenBank/DDBJ databases">
        <authorList>
            <person name="Sun Q."/>
            <person name="Zhou Y."/>
        </authorList>
    </citation>
    <scope>NUCLEOTIDE SEQUENCE</scope>
    <source>
        <strain evidence="2">CGMCC 1.15371</strain>
    </source>
</reference>
<dbReference type="CDD" id="cd21631">
    <property type="entry name" value="RHH_CopG_NikR-like"/>
    <property type="match status" value="1"/>
</dbReference>
<feature type="domain" description="Ribbon-helix-helix protein CopG" evidence="1">
    <location>
        <begin position="6"/>
        <end position="43"/>
    </location>
</feature>
<dbReference type="AlphaFoldDB" id="A0A8J2YNP9"/>
<protein>
    <recommendedName>
        <fullName evidence="1">Ribbon-helix-helix protein CopG domain-containing protein</fullName>
    </recommendedName>
</protein>
<evidence type="ECO:0000313" key="2">
    <source>
        <dbReference type="EMBL" id="GGE57249.1"/>
    </source>
</evidence>
<dbReference type="InterPro" id="IPR010985">
    <property type="entry name" value="Ribbon_hlx_hlx"/>
</dbReference>
<evidence type="ECO:0000313" key="3">
    <source>
        <dbReference type="Proteomes" id="UP000628775"/>
    </source>
</evidence>
<organism evidence="2 3">
    <name type="scientific">Pullulanibacillus camelliae</name>
    <dbReference type="NCBI Taxonomy" id="1707096"/>
    <lineage>
        <taxon>Bacteria</taxon>
        <taxon>Bacillati</taxon>
        <taxon>Bacillota</taxon>
        <taxon>Bacilli</taxon>
        <taxon>Bacillales</taxon>
        <taxon>Sporolactobacillaceae</taxon>
        <taxon>Pullulanibacillus</taxon>
    </lineage>
</organism>
<dbReference type="Proteomes" id="UP000628775">
    <property type="component" value="Unassembled WGS sequence"/>
</dbReference>
<sequence length="47" mass="5223">MSTNKKRLTITLAESVLIDLEKMAKDKGLSKSAVITIALEEYKKGQK</sequence>
<dbReference type="EMBL" id="BMIR01000044">
    <property type="protein sequence ID" value="GGE57249.1"/>
    <property type="molecule type" value="Genomic_DNA"/>
</dbReference>
<dbReference type="Gene3D" id="1.10.1220.10">
    <property type="entry name" value="Met repressor-like"/>
    <property type="match status" value="1"/>
</dbReference>
<name>A0A8J2YNP9_9BACL</name>
<accession>A0A8J2YNP9</accession>
<proteinExistence type="predicted"/>
<dbReference type="SUPFAM" id="SSF47598">
    <property type="entry name" value="Ribbon-helix-helix"/>
    <property type="match status" value="1"/>
</dbReference>
<dbReference type="GO" id="GO:0006355">
    <property type="term" value="P:regulation of DNA-templated transcription"/>
    <property type="evidence" value="ECO:0007669"/>
    <property type="project" value="InterPro"/>
</dbReference>
<comment type="caution">
    <text evidence="2">The sequence shown here is derived from an EMBL/GenBank/DDBJ whole genome shotgun (WGS) entry which is preliminary data.</text>
</comment>